<evidence type="ECO:0000256" key="1">
    <source>
        <dbReference type="SAM" id="MobiDB-lite"/>
    </source>
</evidence>
<reference evidence="2" key="2">
    <citation type="submission" date="2020-08" db="EMBL/GenBank/DDBJ databases">
        <title>Draft Genome Sequence of Cumin Blight Pathogen Alternaria burnsii.</title>
        <authorList>
            <person name="Feng Z."/>
        </authorList>
    </citation>
    <scope>NUCLEOTIDE SEQUENCE</scope>
    <source>
        <strain evidence="2">CBS107.38</strain>
    </source>
</reference>
<reference evidence="2" key="1">
    <citation type="submission" date="2020-01" db="EMBL/GenBank/DDBJ databases">
        <authorList>
            <person name="Feng Z.H.Z."/>
        </authorList>
    </citation>
    <scope>NUCLEOTIDE SEQUENCE</scope>
    <source>
        <strain evidence="2">CBS107.38</strain>
    </source>
</reference>
<dbReference type="Proteomes" id="UP000596902">
    <property type="component" value="Unassembled WGS sequence"/>
</dbReference>
<feature type="region of interest" description="Disordered" evidence="1">
    <location>
        <begin position="1"/>
        <end position="71"/>
    </location>
</feature>
<comment type="caution">
    <text evidence="2">The sequence shown here is derived from an EMBL/GenBank/DDBJ whole genome shotgun (WGS) entry which is preliminary data.</text>
</comment>
<dbReference type="EMBL" id="JAAABM010000007">
    <property type="protein sequence ID" value="KAF7676554.1"/>
    <property type="molecule type" value="Genomic_DNA"/>
</dbReference>
<keyword evidence="3" id="KW-1185">Reference proteome</keyword>
<dbReference type="RefSeq" id="XP_038786795.1">
    <property type="nucleotide sequence ID" value="XM_038931106.1"/>
</dbReference>
<sequence length="71" mass="7072">MLGASTIPPPSVASPTSDRHTAAQSGSLPGPRANRTPLPTGAHVRALSTAITDIPPFGTSSSEQPTATPSP</sequence>
<protein>
    <submittedName>
        <fullName evidence="2">Uncharacterized protein</fullName>
    </submittedName>
</protein>
<organism evidence="2 3">
    <name type="scientific">Alternaria burnsii</name>
    <dbReference type="NCBI Taxonomy" id="1187904"/>
    <lineage>
        <taxon>Eukaryota</taxon>
        <taxon>Fungi</taxon>
        <taxon>Dikarya</taxon>
        <taxon>Ascomycota</taxon>
        <taxon>Pezizomycotina</taxon>
        <taxon>Dothideomycetes</taxon>
        <taxon>Pleosporomycetidae</taxon>
        <taxon>Pleosporales</taxon>
        <taxon>Pleosporineae</taxon>
        <taxon>Pleosporaceae</taxon>
        <taxon>Alternaria</taxon>
        <taxon>Alternaria sect. Alternaria</taxon>
    </lineage>
</organism>
<gene>
    <name evidence="2" type="ORF">GT037_006059</name>
</gene>
<feature type="compositionally biased region" description="Polar residues" evidence="1">
    <location>
        <begin position="58"/>
        <end position="71"/>
    </location>
</feature>
<evidence type="ECO:0000313" key="3">
    <source>
        <dbReference type="Proteomes" id="UP000596902"/>
    </source>
</evidence>
<proteinExistence type="predicted"/>
<evidence type="ECO:0000313" key="2">
    <source>
        <dbReference type="EMBL" id="KAF7676554.1"/>
    </source>
</evidence>
<accession>A0A8H7B567</accession>
<dbReference type="GeneID" id="62204284"/>
<name>A0A8H7B567_9PLEO</name>
<dbReference type="AlphaFoldDB" id="A0A8H7B567"/>